<evidence type="ECO:0000259" key="3">
    <source>
        <dbReference type="PROSITE" id="PS50404"/>
    </source>
</evidence>
<name>A0A5E4T5C8_9BURK</name>
<dbReference type="InterPro" id="IPR036282">
    <property type="entry name" value="Glutathione-S-Trfase_C_sf"/>
</dbReference>
<comment type="similarity">
    <text evidence="1">Belongs to the GST superfamily.</text>
</comment>
<protein>
    <submittedName>
        <fullName evidence="5">Glutathione S-transferase</fullName>
    </submittedName>
</protein>
<dbReference type="SFLD" id="SFLDG00358">
    <property type="entry name" value="Main_(cytGST)"/>
    <property type="match status" value="1"/>
</dbReference>
<proteinExistence type="inferred from homology"/>
<dbReference type="SUPFAM" id="SSF52833">
    <property type="entry name" value="Thioredoxin-like"/>
    <property type="match status" value="1"/>
</dbReference>
<dbReference type="Gene3D" id="3.40.30.10">
    <property type="entry name" value="Glutaredoxin"/>
    <property type="match status" value="1"/>
</dbReference>
<accession>A0A5E4T5C8</accession>
<dbReference type="InterPro" id="IPR036249">
    <property type="entry name" value="Thioredoxin-like_sf"/>
</dbReference>
<evidence type="ECO:0000313" key="6">
    <source>
        <dbReference type="Proteomes" id="UP000333828"/>
    </source>
</evidence>
<dbReference type="GO" id="GO:0016740">
    <property type="term" value="F:transferase activity"/>
    <property type="evidence" value="ECO:0007669"/>
    <property type="project" value="UniProtKB-KW"/>
</dbReference>
<dbReference type="PANTHER" id="PTHR44051:SF19">
    <property type="entry name" value="DISULFIDE-BOND OXIDOREDUCTASE YFCG"/>
    <property type="match status" value="1"/>
</dbReference>
<reference evidence="5 6" key="1">
    <citation type="submission" date="2019-08" db="EMBL/GenBank/DDBJ databases">
        <authorList>
            <person name="Peeters C."/>
        </authorList>
    </citation>
    <scope>NUCLEOTIDE SEQUENCE [LARGE SCALE GENOMIC DNA]</scope>
    <source>
        <strain evidence="5 6">LMG 31115</strain>
    </source>
</reference>
<keyword evidence="6" id="KW-1185">Reference proteome</keyword>
<evidence type="ECO:0000313" key="5">
    <source>
        <dbReference type="EMBL" id="VVD81664.1"/>
    </source>
</evidence>
<feature type="domain" description="GST N-terminal" evidence="3">
    <location>
        <begin position="1"/>
        <end position="83"/>
    </location>
</feature>
<dbReference type="EMBL" id="CABPSI010000001">
    <property type="protein sequence ID" value="VVD81664.1"/>
    <property type="molecule type" value="Genomic_DNA"/>
</dbReference>
<dbReference type="Gene3D" id="1.20.1050.10">
    <property type="match status" value="1"/>
</dbReference>
<evidence type="ECO:0000259" key="4">
    <source>
        <dbReference type="PROSITE" id="PS50405"/>
    </source>
</evidence>
<dbReference type="InterPro" id="IPR010987">
    <property type="entry name" value="Glutathione-S-Trfase_C-like"/>
</dbReference>
<keyword evidence="2 5" id="KW-0808">Transferase</keyword>
<dbReference type="RefSeq" id="WP_150683212.1">
    <property type="nucleotide sequence ID" value="NZ_CABPSI010000001.1"/>
</dbReference>
<dbReference type="InterPro" id="IPR040079">
    <property type="entry name" value="Glutathione_S-Trfase"/>
</dbReference>
<dbReference type="PROSITE" id="PS50405">
    <property type="entry name" value="GST_CTER"/>
    <property type="match status" value="1"/>
</dbReference>
<dbReference type="AlphaFoldDB" id="A0A5E4T5C8"/>
<dbReference type="SFLD" id="SFLDG01150">
    <property type="entry name" value="Main.1:_Beta-like"/>
    <property type="match status" value="1"/>
</dbReference>
<dbReference type="Proteomes" id="UP000333828">
    <property type="component" value="Unassembled WGS sequence"/>
</dbReference>
<dbReference type="InterPro" id="IPR004045">
    <property type="entry name" value="Glutathione_S-Trfase_N"/>
</dbReference>
<dbReference type="SFLD" id="SFLDS00019">
    <property type="entry name" value="Glutathione_Transferase_(cytos"/>
    <property type="match status" value="1"/>
</dbReference>
<dbReference type="Pfam" id="PF13409">
    <property type="entry name" value="GST_N_2"/>
    <property type="match status" value="1"/>
</dbReference>
<dbReference type="SUPFAM" id="SSF47616">
    <property type="entry name" value="GST C-terminal domain-like"/>
    <property type="match status" value="1"/>
</dbReference>
<dbReference type="PROSITE" id="PS50404">
    <property type="entry name" value="GST_NTER"/>
    <property type="match status" value="1"/>
</dbReference>
<organism evidence="5 6">
    <name type="scientific">Pandoraea iniqua</name>
    <dbReference type="NCBI Taxonomy" id="2508288"/>
    <lineage>
        <taxon>Bacteria</taxon>
        <taxon>Pseudomonadati</taxon>
        <taxon>Pseudomonadota</taxon>
        <taxon>Betaproteobacteria</taxon>
        <taxon>Burkholderiales</taxon>
        <taxon>Burkholderiaceae</taxon>
        <taxon>Pandoraea</taxon>
    </lineage>
</organism>
<dbReference type="PANTHER" id="PTHR44051">
    <property type="entry name" value="GLUTATHIONE S-TRANSFERASE-RELATED"/>
    <property type="match status" value="1"/>
</dbReference>
<gene>
    <name evidence="5" type="ORF">PIN31115_01145</name>
</gene>
<feature type="domain" description="GST C-terminal" evidence="4">
    <location>
        <begin position="88"/>
        <end position="209"/>
    </location>
</feature>
<dbReference type="FunFam" id="3.40.30.10:FF:000039">
    <property type="entry name" value="Glutathione S-transferase domain"/>
    <property type="match status" value="1"/>
</dbReference>
<evidence type="ECO:0000256" key="1">
    <source>
        <dbReference type="ARBA" id="ARBA00007409"/>
    </source>
</evidence>
<evidence type="ECO:0000256" key="2">
    <source>
        <dbReference type="ARBA" id="ARBA00022679"/>
    </source>
</evidence>
<sequence length="209" mass="23586">MIRVLGRPGSINVRKVHWLCHELDVPFVNEPWGDATGTLPLADPGFIALNPNRMVPVIDDSGFVMWESNSILRYLAATRGSSALYPSAPRQRARVDQWIDWQAADLNPAWRYPFMSLVRRAPGYDNPATLGASVQRWCELMTVLDQQLQATQAFVCGEMFTLADVPIGLSVHRWFSTPIEHPPLDAVTAYYDRLSQREGFRLYGRNGTP</sequence>